<feature type="domain" description="Helicase ATP-binding" evidence="18">
    <location>
        <begin position="88"/>
        <end position="246"/>
    </location>
</feature>
<keyword evidence="13 14" id="KW-0472">Membrane</keyword>
<keyword evidence="7 14" id="KW-0547">Nucleotide-binding</keyword>
<dbReference type="Pfam" id="PF07517">
    <property type="entry name" value="SecA_DEAD"/>
    <property type="match status" value="1"/>
</dbReference>
<dbReference type="PANTHER" id="PTHR30612:SF0">
    <property type="entry name" value="CHLOROPLAST PROTEIN-TRANSPORTING ATPASE"/>
    <property type="match status" value="1"/>
</dbReference>
<evidence type="ECO:0000256" key="17">
    <source>
        <dbReference type="SAM" id="MobiDB-lite"/>
    </source>
</evidence>
<keyword evidence="6" id="KW-0479">Metal-binding</keyword>
<evidence type="ECO:0000313" key="22">
    <source>
        <dbReference type="Proteomes" id="UP000321046"/>
    </source>
</evidence>
<dbReference type="Pfam" id="PF21090">
    <property type="entry name" value="P-loop_SecA"/>
    <property type="match status" value="1"/>
</dbReference>
<dbReference type="Pfam" id="PF01043">
    <property type="entry name" value="SecA_PP_bind"/>
    <property type="match status" value="1"/>
</dbReference>
<keyword evidence="4 14" id="KW-1003">Cell membrane</keyword>
<evidence type="ECO:0000313" key="21">
    <source>
        <dbReference type="EMBL" id="TXD41285.1"/>
    </source>
</evidence>
<dbReference type="GO" id="GO:0017038">
    <property type="term" value="P:protein import"/>
    <property type="evidence" value="ECO:0007669"/>
    <property type="project" value="InterPro"/>
</dbReference>
<feature type="binding site" evidence="14">
    <location>
        <position position="493"/>
    </location>
    <ligand>
        <name>ATP</name>
        <dbReference type="ChEBI" id="CHEBI:30616"/>
    </ligand>
</feature>
<dbReference type="SMART" id="SM00958">
    <property type="entry name" value="SecA_PP_bind"/>
    <property type="match status" value="1"/>
</dbReference>
<feature type="coiled-coil region" evidence="16">
    <location>
        <begin position="13"/>
        <end position="40"/>
    </location>
</feature>
<dbReference type="AlphaFoldDB" id="A0A5C6XKI4"/>
<comment type="subunit">
    <text evidence="14">Monomer and homodimer. Part of the essential Sec protein translocation apparatus which comprises SecA, SecYEG and auxiliary proteins SecDF. Other proteins may also be involved.</text>
</comment>
<dbReference type="SUPFAM" id="SSF81767">
    <property type="entry name" value="Pre-protein crosslinking domain of SecA"/>
    <property type="match status" value="1"/>
</dbReference>
<feature type="compositionally biased region" description="Low complexity" evidence="17">
    <location>
        <begin position="768"/>
        <end position="779"/>
    </location>
</feature>
<comment type="subcellular location">
    <subcellularLocation>
        <location evidence="14">Cell membrane</location>
        <topology evidence="14">Peripheral membrane protein</topology>
        <orientation evidence="14">Cytoplasmic side</orientation>
    </subcellularLocation>
    <subcellularLocation>
        <location evidence="14">Cytoplasm</location>
    </subcellularLocation>
    <text evidence="14">Distribution is 50-50.</text>
</comment>
<dbReference type="RefSeq" id="WP_146973272.1">
    <property type="nucleotide sequence ID" value="NZ_VOSL01000020.1"/>
</dbReference>
<feature type="binding site" evidence="14">
    <location>
        <begin position="104"/>
        <end position="108"/>
    </location>
    <ligand>
        <name>ATP</name>
        <dbReference type="ChEBI" id="CHEBI:30616"/>
    </ligand>
</feature>
<comment type="caution">
    <text evidence="21">The sequence shown here is derived from an EMBL/GenBank/DDBJ whole genome shotgun (WGS) entry which is preliminary data.</text>
</comment>
<accession>A0A5C6XKI4</accession>
<dbReference type="EC" id="7.4.2.8" evidence="14"/>
<feature type="domain" description="SecA family profile" evidence="20">
    <location>
        <begin position="2"/>
        <end position="619"/>
    </location>
</feature>
<dbReference type="InterPro" id="IPR014001">
    <property type="entry name" value="Helicase_ATP-bd"/>
</dbReference>
<dbReference type="GO" id="GO:0005886">
    <property type="term" value="C:plasma membrane"/>
    <property type="evidence" value="ECO:0007669"/>
    <property type="project" value="UniProtKB-SubCell"/>
</dbReference>
<dbReference type="Gene3D" id="3.40.50.300">
    <property type="entry name" value="P-loop containing nucleotide triphosphate hydrolases"/>
    <property type="match status" value="2"/>
</dbReference>
<evidence type="ECO:0000256" key="5">
    <source>
        <dbReference type="ARBA" id="ARBA00022490"/>
    </source>
</evidence>
<dbReference type="InterPro" id="IPR027417">
    <property type="entry name" value="P-loop_NTPase"/>
</dbReference>
<keyword evidence="10 14" id="KW-0653">Protein transport</keyword>
<keyword evidence="5 14" id="KW-0963">Cytoplasm</keyword>
<dbReference type="GO" id="GO:0043952">
    <property type="term" value="P:protein transport by the Sec complex"/>
    <property type="evidence" value="ECO:0007669"/>
    <property type="project" value="UniProtKB-ARBA"/>
</dbReference>
<evidence type="ECO:0000256" key="4">
    <source>
        <dbReference type="ARBA" id="ARBA00022475"/>
    </source>
</evidence>
<evidence type="ECO:0000256" key="11">
    <source>
        <dbReference type="ARBA" id="ARBA00022967"/>
    </source>
</evidence>
<dbReference type="PROSITE" id="PS51196">
    <property type="entry name" value="SECA_MOTOR_DEAD"/>
    <property type="match status" value="1"/>
</dbReference>
<dbReference type="InterPro" id="IPR044722">
    <property type="entry name" value="SecA_SF2_C"/>
</dbReference>
<dbReference type="GO" id="GO:0005829">
    <property type="term" value="C:cytosol"/>
    <property type="evidence" value="ECO:0007669"/>
    <property type="project" value="TreeGrafter"/>
</dbReference>
<dbReference type="InterPro" id="IPR001650">
    <property type="entry name" value="Helicase_C-like"/>
</dbReference>
<keyword evidence="16" id="KW-0175">Coiled coil</keyword>
<keyword evidence="12 14" id="KW-0811">Translocation</keyword>
<feature type="region of interest" description="Disordered" evidence="17">
    <location>
        <begin position="764"/>
        <end position="784"/>
    </location>
</feature>
<evidence type="ECO:0000256" key="13">
    <source>
        <dbReference type="ARBA" id="ARBA00023136"/>
    </source>
</evidence>
<evidence type="ECO:0000256" key="16">
    <source>
        <dbReference type="SAM" id="Coils"/>
    </source>
</evidence>
<dbReference type="OrthoDB" id="9805579at2"/>
<proteinExistence type="inferred from homology"/>
<evidence type="ECO:0000259" key="18">
    <source>
        <dbReference type="PROSITE" id="PS51192"/>
    </source>
</evidence>
<dbReference type="FunFam" id="3.40.50.300:FF:000246">
    <property type="entry name" value="Preprotein translocase subunit SecA"/>
    <property type="match status" value="1"/>
</dbReference>
<organism evidence="21 22">
    <name type="scientific">Lujinxingia vulgaris</name>
    <dbReference type="NCBI Taxonomy" id="2600176"/>
    <lineage>
        <taxon>Bacteria</taxon>
        <taxon>Deltaproteobacteria</taxon>
        <taxon>Bradymonadales</taxon>
        <taxon>Lujinxingiaceae</taxon>
        <taxon>Lujinxingia</taxon>
    </lineage>
</organism>
<dbReference type="InterPro" id="IPR036670">
    <property type="entry name" value="SecA_X-link_sf"/>
</dbReference>
<dbReference type="GO" id="GO:0008564">
    <property type="term" value="F:protein-exporting ATPase activity"/>
    <property type="evidence" value="ECO:0007669"/>
    <property type="project" value="UniProtKB-EC"/>
</dbReference>
<dbReference type="InterPro" id="IPR014018">
    <property type="entry name" value="SecA_motor_DEAD"/>
</dbReference>
<evidence type="ECO:0000256" key="7">
    <source>
        <dbReference type="ARBA" id="ARBA00022741"/>
    </source>
</evidence>
<dbReference type="Pfam" id="PF07516">
    <property type="entry name" value="SecA_SW"/>
    <property type="match status" value="1"/>
</dbReference>
<dbReference type="InterPro" id="IPR011115">
    <property type="entry name" value="SecA_DEAD"/>
</dbReference>
<dbReference type="PROSITE" id="PS51192">
    <property type="entry name" value="HELICASE_ATP_BIND_1"/>
    <property type="match status" value="1"/>
</dbReference>
<dbReference type="GO" id="GO:0005524">
    <property type="term" value="F:ATP binding"/>
    <property type="evidence" value="ECO:0007669"/>
    <property type="project" value="UniProtKB-UniRule"/>
</dbReference>
<dbReference type="NCBIfam" id="TIGR00963">
    <property type="entry name" value="secA"/>
    <property type="match status" value="1"/>
</dbReference>
<evidence type="ECO:0000259" key="20">
    <source>
        <dbReference type="PROSITE" id="PS51196"/>
    </source>
</evidence>
<dbReference type="InterPro" id="IPR036266">
    <property type="entry name" value="SecA_Wing/Scaffold_sf"/>
</dbReference>
<dbReference type="InterPro" id="IPR011116">
    <property type="entry name" value="SecA_Wing/Scaffold"/>
</dbReference>
<dbReference type="InterPro" id="IPR011130">
    <property type="entry name" value="SecA_preprotein_X-link_dom"/>
</dbReference>
<reference evidence="21 22" key="1">
    <citation type="submission" date="2019-08" db="EMBL/GenBank/DDBJ databases">
        <title>Bradymonadales sp. TMQ2.</title>
        <authorList>
            <person name="Liang Q."/>
        </authorList>
    </citation>
    <scope>NUCLEOTIDE SEQUENCE [LARGE SCALE GENOMIC DNA]</scope>
    <source>
        <strain evidence="21 22">TMQ2</strain>
    </source>
</reference>
<comment type="function">
    <text evidence="14">Part of the Sec protein translocase complex. Interacts with the SecYEG preprotein conducting channel. Has a central role in coupling the hydrolysis of ATP to the transfer of proteins into and across the cell membrane, serving as an ATP-driven molecular motor driving the stepwise translocation of polypeptide chains across the membrane.</text>
</comment>
<dbReference type="GO" id="GO:0046872">
    <property type="term" value="F:metal ion binding"/>
    <property type="evidence" value="ECO:0007669"/>
    <property type="project" value="UniProtKB-KW"/>
</dbReference>
<comment type="similarity">
    <text evidence="2 14 15">Belongs to the SecA family.</text>
</comment>
<evidence type="ECO:0000256" key="6">
    <source>
        <dbReference type="ARBA" id="ARBA00022723"/>
    </source>
</evidence>
<evidence type="ECO:0000256" key="8">
    <source>
        <dbReference type="ARBA" id="ARBA00022833"/>
    </source>
</evidence>
<dbReference type="SMART" id="SM00957">
    <property type="entry name" value="SecA_DEAD"/>
    <property type="match status" value="1"/>
</dbReference>
<evidence type="ECO:0000256" key="9">
    <source>
        <dbReference type="ARBA" id="ARBA00022840"/>
    </source>
</evidence>
<keyword evidence="3 14" id="KW-0813">Transport</keyword>
<keyword evidence="8" id="KW-0862">Zinc</keyword>
<dbReference type="CDD" id="cd17928">
    <property type="entry name" value="DEXDc_SecA"/>
    <property type="match status" value="1"/>
</dbReference>
<feature type="region of interest" description="Disordered" evidence="17">
    <location>
        <begin position="892"/>
        <end position="927"/>
    </location>
</feature>
<gene>
    <name evidence="14 21" type="primary">secA</name>
    <name evidence="21" type="ORF">FRC96_04695</name>
</gene>
<dbReference type="CDD" id="cd18803">
    <property type="entry name" value="SF2_C_secA"/>
    <property type="match status" value="1"/>
</dbReference>
<evidence type="ECO:0000256" key="1">
    <source>
        <dbReference type="ARBA" id="ARBA00001947"/>
    </source>
</evidence>
<dbReference type="SUPFAM" id="SSF52540">
    <property type="entry name" value="P-loop containing nucleoside triphosphate hydrolases"/>
    <property type="match status" value="2"/>
</dbReference>
<keyword evidence="9 14" id="KW-0067">ATP-binding</keyword>
<evidence type="ECO:0000256" key="14">
    <source>
        <dbReference type="HAMAP-Rule" id="MF_01382"/>
    </source>
</evidence>
<dbReference type="GO" id="GO:0065002">
    <property type="term" value="P:intracellular protein transmembrane transport"/>
    <property type="evidence" value="ECO:0007669"/>
    <property type="project" value="UniProtKB-UniRule"/>
</dbReference>
<protein>
    <recommendedName>
        <fullName evidence="14 15">Protein translocase subunit SecA</fullName>
        <ecNumber evidence="14">7.4.2.8</ecNumber>
    </recommendedName>
</protein>
<dbReference type="Pfam" id="PF02810">
    <property type="entry name" value="SEC-C"/>
    <property type="match status" value="1"/>
</dbReference>
<dbReference type="GO" id="GO:0006605">
    <property type="term" value="P:protein targeting"/>
    <property type="evidence" value="ECO:0007669"/>
    <property type="project" value="UniProtKB-UniRule"/>
</dbReference>
<dbReference type="FunFam" id="3.90.1440.10:FF:000001">
    <property type="entry name" value="Preprotein translocase subunit SecA"/>
    <property type="match status" value="1"/>
</dbReference>
<dbReference type="NCBIfam" id="NF009538">
    <property type="entry name" value="PRK12904.1"/>
    <property type="match status" value="1"/>
</dbReference>
<dbReference type="Gene3D" id="3.90.1440.10">
    <property type="entry name" value="SecA, preprotein cross-linking domain"/>
    <property type="match status" value="1"/>
</dbReference>
<dbReference type="PROSITE" id="PS51194">
    <property type="entry name" value="HELICASE_CTER"/>
    <property type="match status" value="1"/>
</dbReference>
<evidence type="ECO:0000259" key="19">
    <source>
        <dbReference type="PROSITE" id="PS51194"/>
    </source>
</evidence>
<feature type="binding site" evidence="14">
    <location>
        <position position="86"/>
    </location>
    <ligand>
        <name>ATP</name>
        <dbReference type="ChEBI" id="CHEBI:30616"/>
    </ligand>
</feature>
<dbReference type="PROSITE" id="PS01312">
    <property type="entry name" value="SECA"/>
    <property type="match status" value="1"/>
</dbReference>
<dbReference type="InterPro" id="IPR004027">
    <property type="entry name" value="SEC_C_motif"/>
</dbReference>
<dbReference type="SUPFAM" id="SSF81886">
    <property type="entry name" value="Helical scaffold and wing domains of SecA"/>
    <property type="match status" value="1"/>
</dbReference>
<dbReference type="Gene3D" id="1.10.3060.10">
    <property type="entry name" value="Helical scaffold and wing domains of SecA"/>
    <property type="match status" value="1"/>
</dbReference>
<dbReference type="FunFam" id="3.40.50.300:FF:000113">
    <property type="entry name" value="Preprotein translocase subunit SecA"/>
    <property type="match status" value="1"/>
</dbReference>
<dbReference type="EMBL" id="VOSL01000020">
    <property type="protein sequence ID" value="TXD41285.1"/>
    <property type="molecule type" value="Genomic_DNA"/>
</dbReference>
<dbReference type="HAMAP" id="MF_01382">
    <property type="entry name" value="SecA"/>
    <property type="match status" value="1"/>
</dbReference>
<evidence type="ECO:0000256" key="10">
    <source>
        <dbReference type="ARBA" id="ARBA00022927"/>
    </source>
</evidence>
<comment type="catalytic activity">
    <reaction evidence="14">
        <text>ATP + H2O + cellular proteinSide 1 = ADP + phosphate + cellular proteinSide 2.</text>
        <dbReference type="EC" id="7.4.2.8"/>
    </reaction>
</comment>
<dbReference type="GO" id="GO:0031522">
    <property type="term" value="C:cell envelope Sec protein transport complex"/>
    <property type="evidence" value="ECO:0007669"/>
    <property type="project" value="TreeGrafter"/>
</dbReference>
<evidence type="ECO:0000256" key="2">
    <source>
        <dbReference type="ARBA" id="ARBA00007650"/>
    </source>
</evidence>
<sequence>MKKLLTSLFGSANERYIKDARAKVAQINNLEAKYEAMSEEELKGQTGVLRQRLEQGASLDDLLFDSFAVTREAGKRALGMRHYDVQMIGAMVMHEGKIAEMKTGEGKTLVATLALYLNALEGKGAHLITVNDYLAQRDAAWMGKLYSYMGMSVGTIISDMSDAARKRAYAADITYGTNNEFGFDYLRDNMKFRLEDYVQRPLRFAIVDEVDSILIDEARTPLIISGKANMSTEMYFEINKIVPYLKRDEDYLVDEEHRSATLTDSGVEKVEERLGIDNLYDPVHIETVHHVNKALQAHTLYKKGEQYIVEDGEVKIVDEFTGRKMEGRRWSDGLHQAVEAKEGVEIKDENQTLATVTFQNYFRMYDKLSGMTGTAETEAEEFHEIYKLDCVVIPTNRPIQRIDQEDVIYRSYREKFNAIVEQIVECNKRDQPVLVGTTSVEKSEALSQVLNRKGIKHEVLNAKYHEREAEIVAQAGRKGRVTIATNMAGRGTDILLGGNPEAMADDLVGEPDVPEFTPENEREQYFSEEYKAALNRFKEQCAKEKQEVLDNGGLFIIGTERHESRRIDNQLRGRAGRQGDPGESRFFLSLDDDLLRLFGAERIGKIMDTLKMEEGVPIEHRMVTRSIENAQKKVEGRNFDIRKNVLEYDDVMDTQRKTIYTMRRNVLQGHDEDGRGLLSMSLDLFEEVALSTIDTYASRQVRHDDWDLAGLSMAIEQVFDLEISFDDITGRDAIEARVWSRIEEMISKKEAMLDEVAAKVNERRAQQREQQSAAAAADGADWDEPEVEEVTGRQLFEEQIQNRYLRAIDRYWRQHLQAMEQLRDGIGMRGYAQKDPKQEYKKEGYNLFVDLMMNIKTNVVEFVSKFEVEQPESLQQRQAPAPQVPGKIVFNRPGVSAESEDDNSTVKRELPQVGRNDPCPCGSGKKYKSCCMRKEAAAS</sequence>
<evidence type="ECO:0000256" key="3">
    <source>
        <dbReference type="ARBA" id="ARBA00022448"/>
    </source>
</evidence>
<dbReference type="InterPro" id="IPR020937">
    <property type="entry name" value="SecA_CS"/>
</dbReference>
<keyword evidence="11 14" id="KW-1278">Translocase</keyword>
<evidence type="ECO:0000256" key="12">
    <source>
        <dbReference type="ARBA" id="ARBA00023010"/>
    </source>
</evidence>
<dbReference type="PANTHER" id="PTHR30612">
    <property type="entry name" value="SECA INNER MEMBRANE COMPONENT OF SEC PROTEIN SECRETION SYSTEM"/>
    <property type="match status" value="1"/>
</dbReference>
<feature type="domain" description="Helicase C-terminal" evidence="19">
    <location>
        <begin position="418"/>
        <end position="624"/>
    </location>
</feature>
<dbReference type="Proteomes" id="UP000321046">
    <property type="component" value="Unassembled WGS sequence"/>
</dbReference>
<evidence type="ECO:0000256" key="15">
    <source>
        <dbReference type="RuleBase" id="RU003874"/>
    </source>
</evidence>
<dbReference type="PRINTS" id="PR00906">
    <property type="entry name" value="SECA"/>
</dbReference>
<dbReference type="InterPro" id="IPR000185">
    <property type="entry name" value="SecA"/>
</dbReference>
<comment type="cofactor">
    <cofactor evidence="1">
        <name>Zn(2+)</name>
        <dbReference type="ChEBI" id="CHEBI:29105"/>
    </cofactor>
</comment>
<name>A0A5C6XKI4_9DELT</name>